<evidence type="ECO:0000256" key="2">
    <source>
        <dbReference type="ARBA" id="ARBA00004664"/>
    </source>
</evidence>
<keyword evidence="6 9" id="KW-0822">Tryptophan biosynthesis</keyword>
<evidence type="ECO:0000313" key="11">
    <source>
        <dbReference type="EMBL" id="HHL43954.1"/>
    </source>
</evidence>
<dbReference type="InterPro" id="IPR044643">
    <property type="entry name" value="TrpF_fam"/>
</dbReference>
<dbReference type="AlphaFoldDB" id="A0A7C5LUS3"/>
<dbReference type="NCBIfam" id="NF002295">
    <property type="entry name" value="PRK01222.1-1"/>
    <property type="match status" value="1"/>
</dbReference>
<evidence type="ECO:0000259" key="10">
    <source>
        <dbReference type="Pfam" id="PF00697"/>
    </source>
</evidence>
<name>A0A7C5LUS3_9PROT</name>
<dbReference type="GO" id="GO:0004640">
    <property type="term" value="F:phosphoribosylanthranilate isomerase activity"/>
    <property type="evidence" value="ECO:0007669"/>
    <property type="project" value="UniProtKB-UniRule"/>
</dbReference>
<evidence type="ECO:0000256" key="3">
    <source>
        <dbReference type="ARBA" id="ARBA00012572"/>
    </source>
</evidence>
<sequence length="211" mass="23016">MDTRIKICGLTRPQDVEAALRYGADALGFVVACQSPRLLEIDRAARLANPLRGIVKTVAVTVNPTNETLDQITEILCPDYIQLHGRETPSRIREIRTRYTVGIIKALPIANHQDVNNIADYQDHADMILLDAKPEKPGAQAGGHGQTFDWSLLKGIQCQRPLILAGGLNSSNIKEARQTGLSFFDVSSGVECQPGIKDPAKINAFMKACGK</sequence>
<evidence type="ECO:0000256" key="4">
    <source>
        <dbReference type="ARBA" id="ARBA00022272"/>
    </source>
</evidence>
<feature type="domain" description="N-(5'phosphoribosyl) anthranilate isomerase (PRAI)" evidence="10">
    <location>
        <begin position="5"/>
        <end position="207"/>
    </location>
</feature>
<evidence type="ECO:0000256" key="5">
    <source>
        <dbReference type="ARBA" id="ARBA00022605"/>
    </source>
</evidence>
<proteinExistence type="inferred from homology"/>
<evidence type="ECO:0000256" key="1">
    <source>
        <dbReference type="ARBA" id="ARBA00001164"/>
    </source>
</evidence>
<keyword evidence="8 9" id="KW-0413">Isomerase</keyword>
<keyword evidence="5 9" id="KW-0028">Amino-acid biosynthesis</keyword>
<dbReference type="SUPFAM" id="SSF51366">
    <property type="entry name" value="Ribulose-phoshate binding barrel"/>
    <property type="match status" value="1"/>
</dbReference>
<protein>
    <recommendedName>
        <fullName evidence="4 9">N-(5'-phosphoribosyl)anthranilate isomerase</fullName>
        <shortName evidence="9">PRAI</shortName>
        <ecNumber evidence="3 9">5.3.1.24</ecNumber>
    </recommendedName>
</protein>
<dbReference type="Pfam" id="PF00697">
    <property type="entry name" value="PRAI"/>
    <property type="match status" value="1"/>
</dbReference>
<dbReference type="GO" id="GO:0000162">
    <property type="term" value="P:L-tryptophan biosynthetic process"/>
    <property type="evidence" value="ECO:0007669"/>
    <property type="project" value="UniProtKB-UniRule"/>
</dbReference>
<evidence type="ECO:0000256" key="8">
    <source>
        <dbReference type="ARBA" id="ARBA00023235"/>
    </source>
</evidence>
<gene>
    <name evidence="9" type="primary">trpF</name>
    <name evidence="11" type="ORF">ENJ42_10070</name>
</gene>
<reference evidence="11" key="1">
    <citation type="journal article" date="2020" name="mSystems">
        <title>Genome- and Community-Level Interaction Insights into Carbon Utilization and Element Cycling Functions of Hydrothermarchaeota in Hydrothermal Sediment.</title>
        <authorList>
            <person name="Zhou Z."/>
            <person name="Liu Y."/>
            <person name="Xu W."/>
            <person name="Pan J."/>
            <person name="Luo Z.H."/>
            <person name="Li M."/>
        </authorList>
    </citation>
    <scope>NUCLEOTIDE SEQUENCE [LARGE SCALE GENOMIC DNA]</scope>
    <source>
        <strain evidence="11">HyVt-485</strain>
    </source>
</reference>
<evidence type="ECO:0000256" key="9">
    <source>
        <dbReference type="HAMAP-Rule" id="MF_00135"/>
    </source>
</evidence>
<evidence type="ECO:0000256" key="7">
    <source>
        <dbReference type="ARBA" id="ARBA00023141"/>
    </source>
</evidence>
<comment type="caution">
    <text evidence="11">The sequence shown here is derived from an EMBL/GenBank/DDBJ whole genome shotgun (WGS) entry which is preliminary data.</text>
</comment>
<dbReference type="EMBL" id="DRMJ01000532">
    <property type="protein sequence ID" value="HHL43954.1"/>
    <property type="molecule type" value="Genomic_DNA"/>
</dbReference>
<dbReference type="PANTHER" id="PTHR42894">
    <property type="entry name" value="N-(5'-PHOSPHORIBOSYL)ANTHRANILATE ISOMERASE"/>
    <property type="match status" value="1"/>
</dbReference>
<dbReference type="InterPro" id="IPR001240">
    <property type="entry name" value="PRAI_dom"/>
</dbReference>
<comment type="catalytic activity">
    <reaction evidence="1 9">
        <text>N-(5-phospho-beta-D-ribosyl)anthranilate = 1-(2-carboxyphenylamino)-1-deoxy-D-ribulose 5-phosphate</text>
        <dbReference type="Rhea" id="RHEA:21540"/>
        <dbReference type="ChEBI" id="CHEBI:18277"/>
        <dbReference type="ChEBI" id="CHEBI:58613"/>
        <dbReference type="EC" id="5.3.1.24"/>
    </reaction>
</comment>
<keyword evidence="7 9" id="KW-0057">Aromatic amino acid biosynthesis</keyword>
<dbReference type="InterPro" id="IPR013785">
    <property type="entry name" value="Aldolase_TIM"/>
</dbReference>
<comment type="pathway">
    <text evidence="2 9">Amino-acid biosynthesis; L-tryptophan biosynthesis; L-tryptophan from chorismate: step 3/5.</text>
</comment>
<dbReference type="Proteomes" id="UP000885830">
    <property type="component" value="Unassembled WGS sequence"/>
</dbReference>
<organism evidence="11">
    <name type="scientific">Hellea balneolensis</name>
    <dbReference type="NCBI Taxonomy" id="287478"/>
    <lineage>
        <taxon>Bacteria</taxon>
        <taxon>Pseudomonadati</taxon>
        <taxon>Pseudomonadota</taxon>
        <taxon>Alphaproteobacteria</taxon>
        <taxon>Maricaulales</taxon>
        <taxon>Robiginitomaculaceae</taxon>
        <taxon>Hellea</taxon>
    </lineage>
</organism>
<dbReference type="InterPro" id="IPR011060">
    <property type="entry name" value="RibuloseP-bd_barrel"/>
</dbReference>
<dbReference type="UniPathway" id="UPA00035">
    <property type="reaction ID" value="UER00042"/>
</dbReference>
<dbReference type="EC" id="5.3.1.24" evidence="3 9"/>
<dbReference type="HAMAP" id="MF_00135">
    <property type="entry name" value="PRAI"/>
    <property type="match status" value="1"/>
</dbReference>
<dbReference type="CDD" id="cd00405">
    <property type="entry name" value="PRAI"/>
    <property type="match status" value="1"/>
</dbReference>
<comment type="similarity">
    <text evidence="9">Belongs to the TrpF family.</text>
</comment>
<dbReference type="Gene3D" id="3.20.20.70">
    <property type="entry name" value="Aldolase class I"/>
    <property type="match status" value="1"/>
</dbReference>
<evidence type="ECO:0000256" key="6">
    <source>
        <dbReference type="ARBA" id="ARBA00022822"/>
    </source>
</evidence>
<dbReference type="PANTHER" id="PTHR42894:SF1">
    <property type="entry name" value="N-(5'-PHOSPHORIBOSYL)ANTHRANILATE ISOMERASE"/>
    <property type="match status" value="1"/>
</dbReference>
<accession>A0A7C5LUS3</accession>